<dbReference type="Gene3D" id="6.10.250.2860">
    <property type="match status" value="1"/>
</dbReference>
<comment type="subunit">
    <text evidence="6">Monomer. Associates with the 50S ribosomal subunit.</text>
</comment>
<accession>A0A1M3KY67</accession>
<comment type="cofactor">
    <cofactor evidence="8">
        <name>Mg(2+)</name>
        <dbReference type="ChEBI" id="CHEBI:18420"/>
    </cofactor>
</comment>
<feature type="binding site" evidence="7">
    <location>
        <begin position="320"/>
        <end position="323"/>
    </location>
    <ligand>
        <name>GTP</name>
        <dbReference type="ChEBI" id="CHEBI:37565"/>
    </ligand>
</feature>
<evidence type="ECO:0000313" key="10">
    <source>
        <dbReference type="EMBL" id="OJX57381.1"/>
    </source>
</evidence>
<comment type="function">
    <text evidence="6">GTPase that associates with the 50S ribosomal subunit and may have a role during protein synthesis or ribosome biogenesis.</text>
</comment>
<dbReference type="InterPro" id="IPR006073">
    <property type="entry name" value="GTP-bd"/>
</dbReference>
<name>A0A1M3KY67_9BACT</name>
<dbReference type="FunFam" id="3.40.50.11060:FF:000001">
    <property type="entry name" value="GTPase HflX"/>
    <property type="match status" value="1"/>
</dbReference>
<dbReference type="GO" id="GO:0003924">
    <property type="term" value="F:GTPase activity"/>
    <property type="evidence" value="ECO:0007669"/>
    <property type="project" value="UniProtKB-UniRule"/>
</dbReference>
<evidence type="ECO:0000256" key="5">
    <source>
        <dbReference type="ARBA" id="ARBA00023134"/>
    </source>
</evidence>
<dbReference type="InterPro" id="IPR032305">
    <property type="entry name" value="GTP-bd_M"/>
</dbReference>
<keyword evidence="3 6" id="KW-0547">Nucleotide-binding</keyword>
<evidence type="ECO:0000256" key="1">
    <source>
        <dbReference type="ARBA" id="ARBA00022490"/>
    </source>
</evidence>
<sequence>MVYEIATLPRERAVIVAVVRKGSDPAIVTEHLDELTLLLDTAGADVAARLYQERERPDISTAIGKGKIEEVKELVVENGCSMVVFDDDLSPAQVRNLEKALEVKVLDRCGVILDIFASRASSVEARTQVELAQLEYLLPRLTRMWTHLSKQFGGVGTKGPGETQIETDRRMYRTRIQRLRAKLSDIDSQRSVQRKSREGMPRFALVGYTNAGKSSLMRVITESDVHIEDRLFATLDTTVRAFALPSGQRALLSDTVGFIRKLPTQLVASFRTTLAETLEADVVLHVVDVANEHFRDHIRVVTETLHDLGAENIPMLLVFNKIDAVEERHLLDDVETEYPGCVFVSAERGINIQRLLVRMQETFEEHAVTQTLMIPYDRMKEVARLYQDAEILSREEKDAGVYLAVRVQSDKLTGFTARYGGFVIRHHDESFE</sequence>
<dbReference type="GO" id="GO:0046872">
    <property type="term" value="F:metal ion binding"/>
    <property type="evidence" value="ECO:0007669"/>
    <property type="project" value="UniProtKB-KW"/>
</dbReference>
<keyword evidence="4 8" id="KW-0460">Magnesium</keyword>
<feature type="binding site" evidence="7">
    <location>
        <begin position="254"/>
        <end position="257"/>
    </location>
    <ligand>
        <name>GTP</name>
        <dbReference type="ChEBI" id="CHEBI:37565"/>
    </ligand>
</feature>
<dbReference type="GO" id="GO:0043022">
    <property type="term" value="F:ribosome binding"/>
    <property type="evidence" value="ECO:0007669"/>
    <property type="project" value="TreeGrafter"/>
</dbReference>
<evidence type="ECO:0000256" key="7">
    <source>
        <dbReference type="PIRSR" id="PIRSR006809-1"/>
    </source>
</evidence>
<dbReference type="InterPro" id="IPR025121">
    <property type="entry name" value="GTPase_HflX_N"/>
</dbReference>
<keyword evidence="1 6" id="KW-0963">Cytoplasm</keyword>
<comment type="similarity">
    <text evidence="6">Belongs to the TRAFAC class OBG-HflX-like GTPase superfamily. HflX GTPase family.</text>
</comment>
<dbReference type="PANTHER" id="PTHR10229:SF0">
    <property type="entry name" value="GTP-BINDING PROTEIN 6-RELATED"/>
    <property type="match status" value="1"/>
</dbReference>
<feature type="binding site" evidence="8">
    <location>
        <position position="234"/>
    </location>
    <ligand>
        <name>Mg(2+)</name>
        <dbReference type="ChEBI" id="CHEBI:18420"/>
    </ligand>
</feature>
<comment type="subcellular location">
    <subcellularLocation>
        <location evidence="6">Cytoplasm</location>
    </subcellularLocation>
    <text evidence="6">May associate with membranes.</text>
</comment>
<dbReference type="InterPro" id="IPR027417">
    <property type="entry name" value="P-loop_NTPase"/>
</dbReference>
<evidence type="ECO:0000256" key="4">
    <source>
        <dbReference type="ARBA" id="ARBA00022842"/>
    </source>
</evidence>
<evidence type="ECO:0000256" key="8">
    <source>
        <dbReference type="PIRSR" id="PIRSR006809-2"/>
    </source>
</evidence>
<organism evidence="10 11">
    <name type="scientific">Candidatus Kapaibacterium thiocyanatum</name>
    <dbReference type="NCBI Taxonomy" id="1895771"/>
    <lineage>
        <taxon>Bacteria</taxon>
        <taxon>Pseudomonadati</taxon>
        <taxon>Candidatus Kapaibacteriota</taxon>
        <taxon>Candidatus Kapaibacteriia</taxon>
        <taxon>Candidatus Kapaibacteriales</taxon>
        <taxon>Candidatus Kapaibacteriaceae</taxon>
        <taxon>Candidatus Kapaibacterium</taxon>
    </lineage>
</organism>
<evidence type="ECO:0000256" key="6">
    <source>
        <dbReference type="HAMAP-Rule" id="MF_00900"/>
    </source>
</evidence>
<keyword evidence="2 8" id="KW-0479">Metal-binding</keyword>
<dbReference type="Pfam" id="PF16360">
    <property type="entry name" value="GTP-bdg_M"/>
    <property type="match status" value="1"/>
</dbReference>
<evidence type="ECO:0000256" key="3">
    <source>
        <dbReference type="ARBA" id="ARBA00022741"/>
    </source>
</evidence>
<dbReference type="NCBIfam" id="TIGR03156">
    <property type="entry name" value="GTP_HflX"/>
    <property type="match status" value="1"/>
</dbReference>
<dbReference type="InterPro" id="IPR016496">
    <property type="entry name" value="GTPase_HflX"/>
</dbReference>
<dbReference type="GO" id="GO:0005737">
    <property type="term" value="C:cytoplasm"/>
    <property type="evidence" value="ECO:0007669"/>
    <property type="project" value="UniProtKB-SubCell"/>
</dbReference>
<feature type="binding site" evidence="7">
    <location>
        <begin position="232"/>
        <end position="236"/>
    </location>
    <ligand>
        <name>GTP</name>
        <dbReference type="ChEBI" id="CHEBI:37565"/>
    </ligand>
</feature>
<evidence type="ECO:0000313" key="11">
    <source>
        <dbReference type="Proteomes" id="UP000184233"/>
    </source>
</evidence>
<keyword evidence="5 6" id="KW-0342">GTP-binding</keyword>
<dbReference type="PRINTS" id="PR00326">
    <property type="entry name" value="GTP1OBG"/>
</dbReference>
<dbReference type="CDD" id="cd01878">
    <property type="entry name" value="HflX"/>
    <property type="match status" value="1"/>
</dbReference>
<dbReference type="PIRSF" id="PIRSF006809">
    <property type="entry name" value="GTP-binding_hflX_prd"/>
    <property type="match status" value="1"/>
</dbReference>
<evidence type="ECO:0000259" key="9">
    <source>
        <dbReference type="PROSITE" id="PS51705"/>
    </source>
</evidence>
<reference evidence="10 11" key="1">
    <citation type="submission" date="2016-09" db="EMBL/GenBank/DDBJ databases">
        <title>Genome-resolved meta-omics ties microbial dynamics to process performance in biotechnology for thiocyanate degradation.</title>
        <authorList>
            <person name="Kantor R.S."/>
            <person name="Huddy R.J."/>
            <person name="Iyer R."/>
            <person name="Thomas B.C."/>
            <person name="Brown C.T."/>
            <person name="Anantharaman K."/>
            <person name="Tringe S."/>
            <person name="Hettich R.L."/>
            <person name="Harrison S.T."/>
            <person name="Banfield J.F."/>
        </authorList>
    </citation>
    <scope>NUCLEOTIDE SEQUENCE [LARGE SCALE GENOMIC DNA]</scope>
    <source>
        <strain evidence="10">59-99</strain>
    </source>
</reference>
<dbReference type="InterPro" id="IPR042108">
    <property type="entry name" value="GTPase_HflX_N_sf"/>
</dbReference>
<feature type="binding site" evidence="8">
    <location>
        <position position="214"/>
    </location>
    <ligand>
        <name>Mg(2+)</name>
        <dbReference type="ChEBI" id="CHEBI:18420"/>
    </ligand>
</feature>
<dbReference type="GO" id="GO:0005525">
    <property type="term" value="F:GTP binding"/>
    <property type="evidence" value="ECO:0007669"/>
    <property type="project" value="UniProtKB-UniRule"/>
</dbReference>
<dbReference type="SUPFAM" id="SSF52540">
    <property type="entry name" value="P-loop containing nucleoside triphosphate hydrolases"/>
    <property type="match status" value="1"/>
</dbReference>
<dbReference type="PROSITE" id="PS51705">
    <property type="entry name" value="G_HFLX"/>
    <property type="match status" value="1"/>
</dbReference>
<dbReference type="Gene3D" id="3.40.50.11060">
    <property type="entry name" value="GTPase HflX, N-terminal domain"/>
    <property type="match status" value="1"/>
</dbReference>
<dbReference type="AlphaFoldDB" id="A0A1M3KY67"/>
<dbReference type="PANTHER" id="PTHR10229">
    <property type="entry name" value="GTP-BINDING PROTEIN HFLX"/>
    <property type="match status" value="1"/>
</dbReference>
<comment type="caution">
    <text evidence="10">The sequence shown here is derived from an EMBL/GenBank/DDBJ whole genome shotgun (WGS) entry which is preliminary data.</text>
</comment>
<dbReference type="Proteomes" id="UP000184233">
    <property type="component" value="Unassembled WGS sequence"/>
</dbReference>
<feature type="domain" description="Hflx-type G" evidence="9">
    <location>
        <begin position="201"/>
        <end position="367"/>
    </location>
</feature>
<dbReference type="HAMAP" id="MF_00900">
    <property type="entry name" value="GTPase_HflX"/>
    <property type="match status" value="1"/>
</dbReference>
<dbReference type="EMBL" id="MKVH01000024">
    <property type="protein sequence ID" value="OJX57381.1"/>
    <property type="molecule type" value="Genomic_DNA"/>
</dbReference>
<evidence type="ECO:0000256" key="2">
    <source>
        <dbReference type="ARBA" id="ARBA00022723"/>
    </source>
</evidence>
<feature type="binding site" evidence="7">
    <location>
        <begin position="207"/>
        <end position="214"/>
    </location>
    <ligand>
        <name>GTP</name>
        <dbReference type="ChEBI" id="CHEBI:37565"/>
    </ligand>
</feature>
<dbReference type="Gene3D" id="3.40.50.300">
    <property type="entry name" value="P-loop containing nucleotide triphosphate hydrolases"/>
    <property type="match status" value="1"/>
</dbReference>
<gene>
    <name evidence="6" type="primary">hflX</name>
    <name evidence="10" type="ORF">BGO89_11950</name>
</gene>
<dbReference type="InterPro" id="IPR030394">
    <property type="entry name" value="G_HFLX_dom"/>
</dbReference>
<dbReference type="Pfam" id="PF13167">
    <property type="entry name" value="GTP-bdg_N"/>
    <property type="match status" value="1"/>
</dbReference>
<dbReference type="STRING" id="1895771.BGO89_11950"/>
<protein>
    <recommendedName>
        <fullName evidence="6">GTPase HflX</fullName>
    </recommendedName>
    <alternativeName>
        <fullName evidence="6">GTP-binding protein HflX</fullName>
    </alternativeName>
</protein>
<proteinExistence type="inferred from homology"/>
<dbReference type="Pfam" id="PF01926">
    <property type="entry name" value="MMR_HSR1"/>
    <property type="match status" value="1"/>
</dbReference>